<gene>
    <name evidence="2" type="ORF">COV59_02890</name>
</gene>
<evidence type="ECO:0000313" key="2">
    <source>
        <dbReference type="EMBL" id="PIR04105.1"/>
    </source>
</evidence>
<dbReference type="InterPro" id="IPR001173">
    <property type="entry name" value="Glyco_trans_2-like"/>
</dbReference>
<protein>
    <recommendedName>
        <fullName evidence="1">Glycosyltransferase 2-like domain-containing protein</fullName>
    </recommendedName>
</protein>
<dbReference type="EMBL" id="PCWN01000007">
    <property type="protein sequence ID" value="PIR04105.1"/>
    <property type="molecule type" value="Genomic_DNA"/>
</dbReference>
<dbReference type="Pfam" id="PF00535">
    <property type="entry name" value="Glycos_transf_2"/>
    <property type="match status" value="1"/>
</dbReference>
<evidence type="ECO:0000313" key="3">
    <source>
        <dbReference type="Proteomes" id="UP000229600"/>
    </source>
</evidence>
<dbReference type="PANTHER" id="PTHR43685:SF2">
    <property type="entry name" value="GLYCOSYLTRANSFERASE 2-LIKE DOMAIN-CONTAINING PROTEIN"/>
    <property type="match status" value="1"/>
</dbReference>
<name>A0A2H0N7K1_9BACT</name>
<reference evidence="2 3" key="1">
    <citation type="submission" date="2017-09" db="EMBL/GenBank/DDBJ databases">
        <title>Depth-based differentiation of microbial function through sediment-hosted aquifers and enrichment of novel symbionts in the deep terrestrial subsurface.</title>
        <authorList>
            <person name="Probst A.J."/>
            <person name="Ladd B."/>
            <person name="Jarett J.K."/>
            <person name="Geller-Mcgrath D.E."/>
            <person name="Sieber C.M."/>
            <person name="Emerson J.B."/>
            <person name="Anantharaman K."/>
            <person name="Thomas B.C."/>
            <person name="Malmstrom R."/>
            <person name="Stieglmeier M."/>
            <person name="Klingl A."/>
            <person name="Woyke T."/>
            <person name="Ryan C.M."/>
            <person name="Banfield J.F."/>
        </authorList>
    </citation>
    <scope>NUCLEOTIDE SEQUENCE [LARGE SCALE GENOMIC DNA]</scope>
    <source>
        <strain evidence="2">CG11_big_fil_rev_8_21_14_0_20_39_34</strain>
    </source>
</reference>
<dbReference type="AlphaFoldDB" id="A0A2H0N7K1"/>
<dbReference type="CDD" id="cd00761">
    <property type="entry name" value="Glyco_tranf_GTA_type"/>
    <property type="match status" value="1"/>
</dbReference>
<dbReference type="Proteomes" id="UP000229600">
    <property type="component" value="Unassembled WGS sequence"/>
</dbReference>
<evidence type="ECO:0000259" key="1">
    <source>
        <dbReference type="Pfam" id="PF00535"/>
    </source>
</evidence>
<dbReference type="Gene3D" id="3.90.550.10">
    <property type="entry name" value="Spore Coat Polysaccharide Biosynthesis Protein SpsA, Chain A"/>
    <property type="match status" value="1"/>
</dbReference>
<accession>A0A2H0N7K1</accession>
<sequence>MVQKENLISVIIPVYNRFEELLLALQSLSQQTYRHFEIILVDDGSQGEIQEVIDKAHGWGISCDPQGNSILLKLIKQKNQGAAIARNVGFQASQGSYVIFWDADILGGANMLEEMSNVLDSRQEIDFVYSNFYFGKKRMPAREFDGHALMKGNYIAIATLLRREIFVGFDESLSRFQDWDLWLTLYENGKKGTWINKYLYRAMVSTNGISSWLPRFAYYYPFCLLPGIHKKVREYKLQKEKIIKKHRLSKS</sequence>
<dbReference type="SUPFAM" id="SSF53448">
    <property type="entry name" value="Nucleotide-diphospho-sugar transferases"/>
    <property type="match status" value="1"/>
</dbReference>
<dbReference type="InterPro" id="IPR050834">
    <property type="entry name" value="Glycosyltransf_2"/>
</dbReference>
<proteinExistence type="predicted"/>
<organism evidence="2 3">
    <name type="scientific">Candidatus Magasanikbacteria bacterium CG11_big_fil_rev_8_21_14_0_20_39_34</name>
    <dbReference type="NCBI Taxonomy" id="1974653"/>
    <lineage>
        <taxon>Bacteria</taxon>
        <taxon>Candidatus Magasanikiibacteriota</taxon>
    </lineage>
</organism>
<dbReference type="PANTHER" id="PTHR43685">
    <property type="entry name" value="GLYCOSYLTRANSFERASE"/>
    <property type="match status" value="1"/>
</dbReference>
<feature type="domain" description="Glycosyltransferase 2-like" evidence="1">
    <location>
        <begin position="9"/>
        <end position="144"/>
    </location>
</feature>
<comment type="caution">
    <text evidence="2">The sequence shown here is derived from an EMBL/GenBank/DDBJ whole genome shotgun (WGS) entry which is preliminary data.</text>
</comment>
<dbReference type="InterPro" id="IPR029044">
    <property type="entry name" value="Nucleotide-diphossugar_trans"/>
</dbReference>